<dbReference type="SUPFAM" id="SSF53756">
    <property type="entry name" value="UDP-Glycosyltransferase/glycogen phosphorylase"/>
    <property type="match status" value="1"/>
</dbReference>
<comment type="caution">
    <text evidence="4">The sequence shown here is derived from an EMBL/GenBank/DDBJ whole genome shotgun (WGS) entry which is preliminary data.</text>
</comment>
<evidence type="ECO:0000259" key="3">
    <source>
        <dbReference type="Pfam" id="PF00534"/>
    </source>
</evidence>
<dbReference type="Pfam" id="PF00534">
    <property type="entry name" value="Glycos_transf_1"/>
    <property type="match status" value="1"/>
</dbReference>
<dbReference type="EMBL" id="JAHVKP010000001">
    <property type="protein sequence ID" value="MBY6218090.1"/>
    <property type="molecule type" value="Genomic_DNA"/>
</dbReference>
<evidence type="ECO:0000256" key="2">
    <source>
        <dbReference type="ARBA" id="ARBA00022679"/>
    </source>
</evidence>
<gene>
    <name evidence="4" type="ORF">KUV31_07005</name>
</gene>
<dbReference type="Gene3D" id="3.40.50.2000">
    <property type="entry name" value="Glycogen Phosphorylase B"/>
    <property type="match status" value="2"/>
</dbReference>
<dbReference type="GO" id="GO:0016757">
    <property type="term" value="F:glycosyltransferase activity"/>
    <property type="evidence" value="ECO:0007669"/>
    <property type="project" value="UniProtKB-KW"/>
</dbReference>
<dbReference type="RefSeq" id="WP_222405017.1">
    <property type="nucleotide sequence ID" value="NZ_JAHVKP010000001.1"/>
</dbReference>
<dbReference type="PANTHER" id="PTHR12526">
    <property type="entry name" value="GLYCOSYLTRANSFERASE"/>
    <property type="match status" value="1"/>
</dbReference>
<accession>A0A9Q3S0Q5</accession>
<dbReference type="Proteomes" id="UP000824927">
    <property type="component" value="Unassembled WGS sequence"/>
</dbReference>
<evidence type="ECO:0000313" key="5">
    <source>
        <dbReference type="Proteomes" id="UP000824927"/>
    </source>
</evidence>
<feature type="domain" description="Glycosyl transferase family 1" evidence="3">
    <location>
        <begin position="222"/>
        <end position="387"/>
    </location>
</feature>
<evidence type="ECO:0000256" key="1">
    <source>
        <dbReference type="ARBA" id="ARBA00022676"/>
    </source>
</evidence>
<dbReference type="PANTHER" id="PTHR12526:SF510">
    <property type="entry name" value="D-INOSITOL 3-PHOSPHATE GLYCOSYLTRANSFERASE"/>
    <property type="match status" value="1"/>
</dbReference>
<dbReference type="AlphaFoldDB" id="A0A9Q3S0Q5"/>
<keyword evidence="2" id="KW-0808">Transferase</keyword>
<keyword evidence="1" id="KW-0328">Glycosyltransferase</keyword>
<sequence length="418" mass="46249">MHTSLQTANGPSVLLTLTAAFHRWDGSLYLEDQTISGLKAWSDHFSRIVAASVCLETPPPPGWSSISASGLTDFPIELVELPNGYDWADYVKNRSAVSDRFLEIMRRCTYNLFAIGGWIGDWGMTGALTAQKYALPHGIWFDRVESQVILNSSGPGLRSRVLAQIKSAVVRFNERRLLKHADLALLHGRTVFEQLGPLTRNPHIVEDIHLTDDDRIEPKLFERKVKDAASGPLRVVYAGRATAMKGPLDWVEIIADAVRKGVDLRADWLGDGELLDDMKALALKLGVADHITFHGFIADRAVVLDVLRKAHVLLFCHMTDESPRILIEALHSATPLVGYADPFARTLVEENQAGLLSVRSDKSALTSAMMQLNANRKMLQGLITAAEASAKHLTRDEVFKHRSEIVKDELAANPLLTK</sequence>
<organism evidence="4 5">
    <name type="scientific">Qipengyuania aquimaris</name>
    <dbReference type="NCBI Taxonomy" id="255984"/>
    <lineage>
        <taxon>Bacteria</taxon>
        <taxon>Pseudomonadati</taxon>
        <taxon>Pseudomonadota</taxon>
        <taxon>Alphaproteobacteria</taxon>
        <taxon>Sphingomonadales</taxon>
        <taxon>Erythrobacteraceae</taxon>
        <taxon>Qipengyuania</taxon>
    </lineage>
</organism>
<name>A0A9Q3S0Q5_9SPHN</name>
<protein>
    <submittedName>
        <fullName evidence="4">Glycosyltransferase</fullName>
    </submittedName>
</protein>
<proteinExistence type="predicted"/>
<evidence type="ECO:0000313" key="4">
    <source>
        <dbReference type="EMBL" id="MBY6218090.1"/>
    </source>
</evidence>
<reference evidence="4" key="1">
    <citation type="submission" date="2021-06" db="EMBL/GenBank/DDBJ databases">
        <title>50 bacteria genomes isolated from Dapeng, Shenzhen, China.</title>
        <authorList>
            <person name="Zheng W."/>
            <person name="Yu S."/>
            <person name="Huang Y."/>
        </authorList>
    </citation>
    <scope>NUCLEOTIDE SEQUENCE</scope>
    <source>
        <strain evidence="4">DP4N28-2</strain>
    </source>
</reference>
<dbReference type="InterPro" id="IPR001296">
    <property type="entry name" value="Glyco_trans_1"/>
</dbReference>